<feature type="region of interest" description="Disordered" evidence="1">
    <location>
        <begin position="39"/>
        <end position="65"/>
    </location>
</feature>
<evidence type="ECO:0000256" key="1">
    <source>
        <dbReference type="SAM" id="MobiDB-lite"/>
    </source>
</evidence>
<comment type="caution">
    <text evidence="2">The sequence shown here is derived from an EMBL/GenBank/DDBJ whole genome shotgun (WGS) entry which is preliminary data.</text>
</comment>
<name>A0A4R2PAR0_9BACL</name>
<dbReference type="EMBL" id="SLXK01000001">
    <property type="protein sequence ID" value="TCP32173.1"/>
    <property type="molecule type" value="Genomic_DNA"/>
</dbReference>
<keyword evidence="3" id="KW-1185">Reference proteome</keyword>
<evidence type="ECO:0000313" key="3">
    <source>
        <dbReference type="Proteomes" id="UP000295416"/>
    </source>
</evidence>
<gene>
    <name evidence="2" type="ORF">EV207_101151</name>
</gene>
<dbReference type="Proteomes" id="UP000295416">
    <property type="component" value="Unassembled WGS sequence"/>
</dbReference>
<dbReference type="NCBIfam" id="TIGR01636">
    <property type="entry name" value="phage_rinA"/>
    <property type="match status" value="1"/>
</dbReference>
<organism evidence="2 3">
    <name type="scientific">Scopulibacillus darangshiensis</name>
    <dbReference type="NCBI Taxonomy" id="442528"/>
    <lineage>
        <taxon>Bacteria</taxon>
        <taxon>Bacillati</taxon>
        <taxon>Bacillota</taxon>
        <taxon>Bacilli</taxon>
        <taxon>Bacillales</taxon>
        <taxon>Sporolactobacillaceae</taxon>
        <taxon>Scopulibacillus</taxon>
    </lineage>
</organism>
<dbReference type="OrthoDB" id="2735906at2"/>
<proteinExistence type="predicted"/>
<dbReference type="InterPro" id="IPR006523">
    <property type="entry name" value="RinA"/>
</dbReference>
<dbReference type="AlphaFoldDB" id="A0A4R2PAR0"/>
<sequence>MRLTTAIKPRPATFKHIEAELYGYHETKKEIRRLREEILSGGQRDDDDNTGAGSNSTRTPGRPTERIATRLMTDKRLRNLEEIVEAIDNIYDSVPDHYKEMINIKYWSNKNFKWSEVANECFVHPNTATKMRSEVITLIADKLGWR</sequence>
<accession>A0A4R2PAR0</accession>
<reference evidence="2 3" key="1">
    <citation type="submission" date="2019-03" db="EMBL/GenBank/DDBJ databases">
        <title>Genomic Encyclopedia of Type Strains, Phase IV (KMG-IV): sequencing the most valuable type-strain genomes for metagenomic binning, comparative biology and taxonomic classification.</title>
        <authorList>
            <person name="Goeker M."/>
        </authorList>
    </citation>
    <scope>NUCLEOTIDE SEQUENCE [LARGE SCALE GENOMIC DNA]</scope>
    <source>
        <strain evidence="2 3">DSM 19377</strain>
    </source>
</reference>
<protein>
    <submittedName>
        <fullName evidence="2">RinA family phage transcriptional activator</fullName>
    </submittedName>
</protein>
<evidence type="ECO:0000313" key="2">
    <source>
        <dbReference type="EMBL" id="TCP32173.1"/>
    </source>
</evidence>